<dbReference type="AlphaFoldDB" id="A0AAN8WXL4"/>
<sequence>MGMDSGMSGWDTYGDTRKIVDRGNYHTTSNGGLSDDYSGLDSGQGSSLDRKYDTFGRSSYSKVASGRSGYYLNVPPPWDMVSSTQHGGGGPGGRDLPNHDHRGSAFELYKKPPDPRGPPGCLPGPPINSDLGNR</sequence>
<reference evidence="2 3" key="1">
    <citation type="submission" date="2023-11" db="EMBL/GenBank/DDBJ databases">
        <title>Halocaridina rubra genome assembly.</title>
        <authorList>
            <person name="Smith C."/>
        </authorList>
    </citation>
    <scope>NUCLEOTIDE SEQUENCE [LARGE SCALE GENOMIC DNA]</scope>
    <source>
        <strain evidence="2">EP-1</strain>
        <tissue evidence="2">Whole</tissue>
    </source>
</reference>
<dbReference type="Proteomes" id="UP001381693">
    <property type="component" value="Unassembled WGS sequence"/>
</dbReference>
<feature type="compositionally biased region" description="Basic and acidic residues" evidence="1">
    <location>
        <begin position="96"/>
        <end position="114"/>
    </location>
</feature>
<protein>
    <submittedName>
        <fullName evidence="2">Uncharacterized protein</fullName>
    </submittedName>
</protein>
<accession>A0AAN8WXL4</accession>
<dbReference type="EMBL" id="JAXCGZ010011925">
    <property type="protein sequence ID" value="KAK7073932.1"/>
    <property type="molecule type" value="Genomic_DNA"/>
</dbReference>
<organism evidence="2 3">
    <name type="scientific">Halocaridina rubra</name>
    <name type="common">Hawaiian red shrimp</name>
    <dbReference type="NCBI Taxonomy" id="373956"/>
    <lineage>
        <taxon>Eukaryota</taxon>
        <taxon>Metazoa</taxon>
        <taxon>Ecdysozoa</taxon>
        <taxon>Arthropoda</taxon>
        <taxon>Crustacea</taxon>
        <taxon>Multicrustacea</taxon>
        <taxon>Malacostraca</taxon>
        <taxon>Eumalacostraca</taxon>
        <taxon>Eucarida</taxon>
        <taxon>Decapoda</taxon>
        <taxon>Pleocyemata</taxon>
        <taxon>Caridea</taxon>
        <taxon>Atyoidea</taxon>
        <taxon>Atyidae</taxon>
        <taxon>Halocaridina</taxon>
    </lineage>
</organism>
<feature type="region of interest" description="Disordered" evidence="1">
    <location>
        <begin position="21"/>
        <end position="53"/>
    </location>
</feature>
<evidence type="ECO:0000313" key="2">
    <source>
        <dbReference type="EMBL" id="KAK7073932.1"/>
    </source>
</evidence>
<feature type="region of interest" description="Disordered" evidence="1">
    <location>
        <begin position="75"/>
        <end position="134"/>
    </location>
</feature>
<name>A0AAN8WXL4_HALRR</name>
<feature type="compositionally biased region" description="Pro residues" evidence="1">
    <location>
        <begin position="115"/>
        <end position="126"/>
    </location>
</feature>
<feature type="compositionally biased region" description="Low complexity" evidence="1">
    <location>
        <begin position="31"/>
        <end position="47"/>
    </location>
</feature>
<gene>
    <name evidence="2" type="ORF">SK128_007952</name>
</gene>
<evidence type="ECO:0000313" key="3">
    <source>
        <dbReference type="Proteomes" id="UP001381693"/>
    </source>
</evidence>
<comment type="caution">
    <text evidence="2">The sequence shown here is derived from an EMBL/GenBank/DDBJ whole genome shotgun (WGS) entry which is preliminary data.</text>
</comment>
<keyword evidence="3" id="KW-1185">Reference proteome</keyword>
<proteinExistence type="predicted"/>
<evidence type="ECO:0000256" key="1">
    <source>
        <dbReference type="SAM" id="MobiDB-lite"/>
    </source>
</evidence>